<dbReference type="NCBIfam" id="TIGR03138">
    <property type="entry name" value="QueF"/>
    <property type="match status" value="1"/>
</dbReference>
<comment type="catalytic activity">
    <reaction evidence="5">
        <text>7-aminomethyl-7-carbaguanine + 2 NADP(+) = 7-cyano-7-carbaguanine + 2 NADPH + 3 H(+)</text>
        <dbReference type="Rhea" id="RHEA:13409"/>
        <dbReference type="ChEBI" id="CHEBI:15378"/>
        <dbReference type="ChEBI" id="CHEBI:45075"/>
        <dbReference type="ChEBI" id="CHEBI:57783"/>
        <dbReference type="ChEBI" id="CHEBI:58349"/>
        <dbReference type="ChEBI" id="CHEBI:58703"/>
        <dbReference type="EC" id="1.7.1.13"/>
    </reaction>
</comment>
<sequence>MNSLSNQGNQGALELGKQSKYESIYNPEKLYAIPRTIKREEIGITDTLPFFGVDVWNHYEVSWLTPRGVPRVAIATIVVPCTSPNVIESKSMKLYFNSFNNTSFESREEVERIAANDLSRCAGAPVSVTLESLEYAAALQIGAPVGTSIDEQDIDIAQFSVDRQLLATHDEHVSETLYSNLLKSNCLVTGQPDWGTVSIEYEGRRIDRDALLRYVVSFRNHEEFHEQCVERIFKDIQDQCAPARLTVSARYTRRGGLDINPVRSSAPVQDVPNTRLIRQ</sequence>
<keyword evidence="2 5" id="KW-0671">Queuosine biosynthesis</keyword>
<evidence type="ECO:0000313" key="8">
    <source>
        <dbReference type="Proteomes" id="UP000056732"/>
    </source>
</evidence>
<evidence type="ECO:0000256" key="3">
    <source>
        <dbReference type="ARBA" id="ARBA00022857"/>
    </source>
</evidence>
<evidence type="ECO:0000256" key="5">
    <source>
        <dbReference type="HAMAP-Rule" id="MF_00817"/>
    </source>
</evidence>
<evidence type="ECO:0000259" key="6">
    <source>
        <dbReference type="Pfam" id="PF14819"/>
    </source>
</evidence>
<comment type="caution">
    <text evidence="7">The sequence shown here is derived from an EMBL/GenBank/DDBJ whole genome shotgun (WGS) entry which is preliminary data.</text>
</comment>
<feature type="binding site" evidence="5">
    <location>
        <begin position="87"/>
        <end position="89"/>
    </location>
    <ligand>
        <name>substrate</name>
    </ligand>
</feature>
<evidence type="ECO:0000256" key="2">
    <source>
        <dbReference type="ARBA" id="ARBA00022785"/>
    </source>
</evidence>
<dbReference type="PIRSF" id="PIRSF004750">
    <property type="entry name" value="Nitrile_oxidored_YqcD_prd"/>
    <property type="match status" value="1"/>
</dbReference>
<dbReference type="EC" id="1.7.1.13" evidence="5"/>
<dbReference type="Pfam" id="PF14819">
    <property type="entry name" value="QueF_N"/>
    <property type="match status" value="1"/>
</dbReference>
<dbReference type="InterPro" id="IPR043133">
    <property type="entry name" value="GTP-CH-I_C/QueF"/>
</dbReference>
<comment type="pathway">
    <text evidence="5">tRNA modification; tRNA-queuosine biosynthesis.</text>
</comment>
<protein>
    <recommendedName>
        <fullName evidence="5">NADPH-dependent 7-cyano-7-deazaguanine reductase</fullName>
        <ecNumber evidence="5">1.7.1.13</ecNumber>
    </recommendedName>
    <alternativeName>
        <fullName evidence="5">7-cyano-7-carbaguanine reductase</fullName>
    </alternativeName>
    <alternativeName>
        <fullName evidence="5">NADPH-dependent nitrile oxidoreductase</fullName>
    </alternativeName>
    <alternativeName>
        <fullName evidence="5">PreQ(0) reductase</fullName>
    </alternativeName>
</protein>
<keyword evidence="1 5" id="KW-0963">Cytoplasm</keyword>
<dbReference type="HAMAP" id="MF_00817">
    <property type="entry name" value="QueF_type2"/>
    <property type="match status" value="1"/>
</dbReference>
<dbReference type="InterPro" id="IPR029139">
    <property type="entry name" value="QueF_N"/>
</dbReference>
<dbReference type="SUPFAM" id="SSF55620">
    <property type="entry name" value="Tetrahydrobiopterin biosynthesis enzymes-like"/>
    <property type="match status" value="1"/>
</dbReference>
<dbReference type="GO" id="GO:0033739">
    <property type="term" value="F:preQ1 synthase activity"/>
    <property type="evidence" value="ECO:0007669"/>
    <property type="project" value="UniProtKB-UniRule"/>
</dbReference>
<feature type="active site" description="Proton donor" evidence="5">
    <location>
        <position position="193"/>
    </location>
</feature>
<dbReference type="PANTHER" id="PTHR34354">
    <property type="entry name" value="NADPH-DEPENDENT 7-CYANO-7-DEAZAGUANINE REDUCTASE"/>
    <property type="match status" value="1"/>
</dbReference>
<feature type="binding site" evidence="5">
    <location>
        <begin position="225"/>
        <end position="226"/>
    </location>
    <ligand>
        <name>substrate</name>
    </ligand>
</feature>
<dbReference type="InterPro" id="IPR050084">
    <property type="entry name" value="NADPH_dep_7-cyano-7-deazaG_red"/>
</dbReference>
<reference evidence="7 8" key="1">
    <citation type="submission" date="2015-11" db="EMBL/GenBank/DDBJ databases">
        <title>Expanding the genomic diversity of Burkholderia species for the development of highly accurate diagnostics.</title>
        <authorList>
            <person name="Sahl J."/>
            <person name="Keim P."/>
            <person name="Wagner D."/>
        </authorList>
    </citation>
    <scope>NUCLEOTIDE SEQUENCE [LARGE SCALE GENOMIC DNA]</scope>
    <source>
        <strain evidence="7 8">MSMB1137WGS</strain>
    </source>
</reference>
<dbReference type="Pfam" id="PF14489">
    <property type="entry name" value="QueF"/>
    <property type="match status" value="1"/>
</dbReference>
<proteinExistence type="inferred from homology"/>
<comment type="subcellular location">
    <subcellularLocation>
        <location evidence="5">Cytoplasm</location>
    </subcellularLocation>
</comment>
<dbReference type="AlphaFoldDB" id="A0AAW3N183"/>
<dbReference type="PANTHER" id="PTHR34354:SF1">
    <property type="entry name" value="NADPH-DEPENDENT 7-CYANO-7-DEAZAGUANINE REDUCTASE"/>
    <property type="match status" value="1"/>
</dbReference>
<organism evidence="7 8">
    <name type="scientific">Burkholderia ubonensis</name>
    <dbReference type="NCBI Taxonomy" id="101571"/>
    <lineage>
        <taxon>Bacteria</taxon>
        <taxon>Pseudomonadati</taxon>
        <taxon>Pseudomonadota</taxon>
        <taxon>Betaproteobacteria</taxon>
        <taxon>Burkholderiales</taxon>
        <taxon>Burkholderiaceae</taxon>
        <taxon>Burkholderia</taxon>
        <taxon>Burkholderia cepacia complex</taxon>
    </lineage>
</organism>
<dbReference type="InterPro" id="IPR016428">
    <property type="entry name" value="QueF_type2"/>
</dbReference>
<dbReference type="InterPro" id="IPR029500">
    <property type="entry name" value="QueF"/>
</dbReference>
<dbReference type="EMBL" id="LPDO01000118">
    <property type="protein sequence ID" value="KVT46765.1"/>
    <property type="molecule type" value="Genomic_DNA"/>
</dbReference>
<name>A0AAW3N183_9BURK</name>
<dbReference type="Proteomes" id="UP000056732">
    <property type="component" value="Unassembled WGS sequence"/>
</dbReference>
<keyword evidence="4 5" id="KW-0560">Oxidoreductase</keyword>
<keyword evidence="3 5" id="KW-0521">NADP</keyword>
<feature type="active site" description="Thioimide intermediate" evidence="5">
    <location>
        <position position="186"/>
    </location>
</feature>
<feature type="binding site" evidence="5">
    <location>
        <begin position="254"/>
        <end position="255"/>
    </location>
    <ligand>
        <name>NADPH</name>
        <dbReference type="ChEBI" id="CHEBI:57783"/>
    </ligand>
</feature>
<dbReference type="Gene3D" id="3.30.1130.10">
    <property type="match status" value="2"/>
</dbReference>
<feature type="domain" description="NADPH-dependent 7-cyano-7-deazaguanine reductase N-terminal" evidence="6">
    <location>
        <begin position="21"/>
        <end position="130"/>
    </location>
</feature>
<gene>
    <name evidence="5" type="primary">queF</name>
    <name evidence="7" type="ORF">WK53_13825</name>
</gene>
<feature type="binding site" evidence="5">
    <location>
        <begin position="89"/>
        <end position="90"/>
    </location>
    <ligand>
        <name>NADPH</name>
        <dbReference type="ChEBI" id="CHEBI:57783"/>
    </ligand>
</feature>
<comment type="subunit">
    <text evidence="5">Homodimer.</text>
</comment>
<dbReference type="GO" id="GO:0005737">
    <property type="term" value="C:cytoplasm"/>
    <property type="evidence" value="ECO:0007669"/>
    <property type="project" value="UniProtKB-SubCell"/>
</dbReference>
<comment type="function">
    <text evidence="5">Catalyzes the NADPH-dependent reduction of 7-cyano-7-deazaguanine (preQ0) to 7-aminomethyl-7-deazaguanine (preQ1).</text>
</comment>
<evidence type="ECO:0000256" key="1">
    <source>
        <dbReference type="ARBA" id="ARBA00022490"/>
    </source>
</evidence>
<dbReference type="GO" id="GO:0008616">
    <property type="term" value="P:tRNA queuosine(34) biosynthetic process"/>
    <property type="evidence" value="ECO:0007669"/>
    <property type="project" value="UniProtKB-UniRule"/>
</dbReference>
<evidence type="ECO:0000256" key="4">
    <source>
        <dbReference type="ARBA" id="ARBA00023002"/>
    </source>
</evidence>
<comment type="similarity">
    <text evidence="5">Belongs to the GTP cyclohydrolase I family. QueF type 2 subfamily.</text>
</comment>
<evidence type="ECO:0000313" key="7">
    <source>
        <dbReference type="EMBL" id="KVT46765.1"/>
    </source>
</evidence>
<accession>A0AAW3N183</accession>
<dbReference type="RefSeq" id="WP_059932053.1">
    <property type="nucleotide sequence ID" value="NZ_LPDO01000118.1"/>
</dbReference>